<organism evidence="7 8">
    <name type="scientific">Desulfoferula mesophila</name>
    <dbReference type="NCBI Taxonomy" id="3058419"/>
    <lineage>
        <taxon>Bacteria</taxon>
        <taxon>Pseudomonadati</taxon>
        <taxon>Thermodesulfobacteriota</taxon>
        <taxon>Desulfarculia</taxon>
        <taxon>Desulfarculales</taxon>
        <taxon>Desulfarculaceae</taxon>
        <taxon>Desulfoferula</taxon>
    </lineage>
</organism>
<dbReference type="GO" id="GO:0016618">
    <property type="term" value="F:hydroxypyruvate reductase [NAD(P)H] activity"/>
    <property type="evidence" value="ECO:0007669"/>
    <property type="project" value="TreeGrafter"/>
</dbReference>
<dbReference type="SUPFAM" id="SSF52283">
    <property type="entry name" value="Formate/glycerate dehydrogenase catalytic domain-like"/>
    <property type="match status" value="1"/>
</dbReference>
<dbReference type="Gene3D" id="3.40.50.720">
    <property type="entry name" value="NAD(P)-binding Rossmann-like Domain"/>
    <property type="match status" value="2"/>
</dbReference>
<reference evidence="8" key="1">
    <citation type="journal article" date="2023" name="Arch. Microbiol.">
        <title>Desulfoferula mesophilus gen. nov. sp. nov., a mesophilic sulfate-reducing bacterium isolated from a brackish lake sediment.</title>
        <authorList>
            <person name="Watanabe T."/>
            <person name="Yabe T."/>
            <person name="Tsuji J.M."/>
            <person name="Fukui M."/>
        </authorList>
    </citation>
    <scope>NUCLEOTIDE SEQUENCE [LARGE SCALE GENOMIC DNA]</scope>
    <source>
        <strain evidence="8">12FAK</strain>
    </source>
</reference>
<dbReference type="GO" id="GO:0030267">
    <property type="term" value="F:glyoxylate reductase (NADPH) activity"/>
    <property type="evidence" value="ECO:0007669"/>
    <property type="project" value="TreeGrafter"/>
</dbReference>
<feature type="domain" description="D-isomer specific 2-hydroxyacid dehydrogenase catalytic" evidence="5">
    <location>
        <begin position="5"/>
        <end position="322"/>
    </location>
</feature>
<dbReference type="FunFam" id="3.40.50.720:FF:000203">
    <property type="entry name" value="D-3-phosphoglycerate dehydrogenase (SerA)"/>
    <property type="match status" value="1"/>
</dbReference>
<dbReference type="Pfam" id="PF02826">
    <property type="entry name" value="2-Hacid_dh_C"/>
    <property type="match status" value="1"/>
</dbReference>
<evidence type="ECO:0000256" key="3">
    <source>
        <dbReference type="ARBA" id="ARBA00023027"/>
    </source>
</evidence>
<keyword evidence="2 4" id="KW-0560">Oxidoreductase</keyword>
<keyword evidence="3" id="KW-0520">NAD</keyword>
<dbReference type="InterPro" id="IPR050223">
    <property type="entry name" value="D-isomer_2-hydroxyacid_DH"/>
</dbReference>
<protein>
    <submittedName>
        <fullName evidence="7">D-glycerate dehydrogenase</fullName>
    </submittedName>
</protein>
<dbReference type="RefSeq" id="WP_338604690.1">
    <property type="nucleotide sequence ID" value="NZ_AP028679.1"/>
</dbReference>
<evidence type="ECO:0000256" key="2">
    <source>
        <dbReference type="ARBA" id="ARBA00023002"/>
    </source>
</evidence>
<evidence type="ECO:0000313" key="7">
    <source>
        <dbReference type="EMBL" id="BEQ13225.1"/>
    </source>
</evidence>
<dbReference type="PANTHER" id="PTHR10996:SF283">
    <property type="entry name" value="GLYOXYLATE_HYDROXYPYRUVATE REDUCTASE B"/>
    <property type="match status" value="1"/>
</dbReference>
<accession>A0AAU9EMJ7</accession>
<sequence>MKPKVLVTRGLPEPVMEFLRENFQLSVNPRERAFTREEFLAAARGMEGILPLLTERIDGEALDAAGPGLKIVANYAVGYNNIDLDAATARGVAVSNTPGVLTDTTADLAMALILAVARRVPEGDRLCRTGGFPGWSPQFMLGADVHHKTLGLVGLGRVGRAVARRAAGFDMELIYAPHGACPAGGVDPESGARCLPLAEVLARADFLSLHVPLTPETRHLLGAAELALMKPGAFLINTARGEVVDEAALARALASGRLGGAGLDVYENEPRVHPGLVSLDNVVLLPHVGSATVETRVAMGKKAADNLVALLLRGQRPPDCLNPEVLG</sequence>
<evidence type="ECO:0000313" key="8">
    <source>
        <dbReference type="Proteomes" id="UP001366166"/>
    </source>
</evidence>
<dbReference type="PROSITE" id="PS00671">
    <property type="entry name" value="D_2_HYDROXYACID_DH_3"/>
    <property type="match status" value="1"/>
</dbReference>
<evidence type="ECO:0000259" key="5">
    <source>
        <dbReference type="Pfam" id="PF00389"/>
    </source>
</evidence>
<dbReference type="SUPFAM" id="SSF51735">
    <property type="entry name" value="NAD(P)-binding Rossmann-fold domains"/>
    <property type="match status" value="1"/>
</dbReference>
<gene>
    <name evidence="7" type="ORF">FAK_02910</name>
</gene>
<dbReference type="Proteomes" id="UP001366166">
    <property type="component" value="Chromosome"/>
</dbReference>
<dbReference type="InterPro" id="IPR006139">
    <property type="entry name" value="D-isomer_2_OHA_DH_cat_dom"/>
</dbReference>
<dbReference type="PROSITE" id="PS00670">
    <property type="entry name" value="D_2_HYDROXYACID_DH_2"/>
    <property type="match status" value="1"/>
</dbReference>
<dbReference type="KEGG" id="dmp:FAK_02910"/>
<dbReference type="PANTHER" id="PTHR10996">
    <property type="entry name" value="2-HYDROXYACID DEHYDROGENASE-RELATED"/>
    <property type="match status" value="1"/>
</dbReference>
<dbReference type="Pfam" id="PF00389">
    <property type="entry name" value="2-Hacid_dh"/>
    <property type="match status" value="1"/>
</dbReference>
<dbReference type="GO" id="GO:0051287">
    <property type="term" value="F:NAD binding"/>
    <property type="evidence" value="ECO:0007669"/>
    <property type="project" value="InterPro"/>
</dbReference>
<proteinExistence type="inferred from homology"/>
<dbReference type="InterPro" id="IPR029753">
    <property type="entry name" value="D-isomer_DH_CS"/>
</dbReference>
<evidence type="ECO:0000256" key="1">
    <source>
        <dbReference type="ARBA" id="ARBA00005854"/>
    </source>
</evidence>
<comment type="similarity">
    <text evidence="1 4">Belongs to the D-isomer specific 2-hydroxyacid dehydrogenase family.</text>
</comment>
<dbReference type="AlphaFoldDB" id="A0AAU9EMJ7"/>
<evidence type="ECO:0000259" key="6">
    <source>
        <dbReference type="Pfam" id="PF02826"/>
    </source>
</evidence>
<keyword evidence="8" id="KW-1185">Reference proteome</keyword>
<dbReference type="EMBL" id="AP028679">
    <property type="protein sequence ID" value="BEQ13225.1"/>
    <property type="molecule type" value="Genomic_DNA"/>
</dbReference>
<feature type="domain" description="D-isomer specific 2-hydroxyacid dehydrogenase NAD-binding" evidence="6">
    <location>
        <begin position="110"/>
        <end position="289"/>
    </location>
</feature>
<dbReference type="CDD" id="cd05301">
    <property type="entry name" value="GDH"/>
    <property type="match status" value="1"/>
</dbReference>
<dbReference type="InterPro" id="IPR036291">
    <property type="entry name" value="NAD(P)-bd_dom_sf"/>
</dbReference>
<dbReference type="GO" id="GO:0005829">
    <property type="term" value="C:cytosol"/>
    <property type="evidence" value="ECO:0007669"/>
    <property type="project" value="TreeGrafter"/>
</dbReference>
<dbReference type="InterPro" id="IPR006140">
    <property type="entry name" value="D-isomer_DH_NAD-bd"/>
</dbReference>
<evidence type="ECO:0000256" key="4">
    <source>
        <dbReference type="RuleBase" id="RU003719"/>
    </source>
</evidence>
<name>A0AAU9EMJ7_9BACT</name>